<evidence type="ECO:0000256" key="1">
    <source>
        <dbReference type="SAM" id="Phobius"/>
    </source>
</evidence>
<reference evidence="2 3" key="1">
    <citation type="submission" date="2023-07" db="EMBL/GenBank/DDBJ databases">
        <title>Genomic Encyclopedia of Type Strains, Phase IV (KMG-IV): sequencing the most valuable type-strain genomes for metagenomic binning, comparative biology and taxonomic classification.</title>
        <authorList>
            <person name="Goeker M."/>
        </authorList>
    </citation>
    <scope>NUCLEOTIDE SEQUENCE [LARGE SCALE GENOMIC DNA]</scope>
    <source>
        <strain evidence="2 3">DSM 19562</strain>
    </source>
</reference>
<feature type="transmembrane region" description="Helical" evidence="1">
    <location>
        <begin position="31"/>
        <end position="49"/>
    </location>
</feature>
<gene>
    <name evidence="2" type="ORF">QO016_003248</name>
</gene>
<keyword evidence="3" id="KW-1185">Reference proteome</keyword>
<feature type="transmembrane region" description="Helical" evidence="1">
    <location>
        <begin position="322"/>
        <end position="346"/>
    </location>
</feature>
<keyword evidence="1" id="KW-0472">Membrane</keyword>
<dbReference type="Pfam" id="PF02667">
    <property type="entry name" value="SCFA_trans"/>
    <property type="match status" value="1"/>
</dbReference>
<keyword evidence="1" id="KW-0812">Transmembrane</keyword>
<name>A0ABU0HPF7_9HYPH</name>
<feature type="transmembrane region" description="Helical" evidence="1">
    <location>
        <begin position="196"/>
        <end position="217"/>
    </location>
</feature>
<dbReference type="Proteomes" id="UP001236369">
    <property type="component" value="Unassembled WGS sequence"/>
</dbReference>
<feature type="transmembrane region" description="Helical" evidence="1">
    <location>
        <begin position="352"/>
        <end position="368"/>
    </location>
</feature>
<feature type="transmembrane region" description="Helical" evidence="1">
    <location>
        <begin position="61"/>
        <end position="88"/>
    </location>
</feature>
<feature type="transmembrane region" description="Helical" evidence="1">
    <location>
        <begin position="255"/>
        <end position="275"/>
    </location>
</feature>
<feature type="transmembrane region" description="Helical" evidence="1">
    <location>
        <begin position="146"/>
        <end position="163"/>
    </location>
</feature>
<accession>A0ABU0HPF7</accession>
<dbReference type="RefSeq" id="WP_238252383.1">
    <property type="nucleotide sequence ID" value="NZ_BPQX01000055.1"/>
</dbReference>
<organism evidence="2 3">
    <name type="scientific">Methylobacterium persicinum</name>
    <dbReference type="NCBI Taxonomy" id="374426"/>
    <lineage>
        <taxon>Bacteria</taxon>
        <taxon>Pseudomonadati</taxon>
        <taxon>Pseudomonadota</taxon>
        <taxon>Alphaproteobacteria</taxon>
        <taxon>Hyphomicrobiales</taxon>
        <taxon>Methylobacteriaceae</taxon>
        <taxon>Methylobacterium</taxon>
    </lineage>
</organism>
<proteinExistence type="predicted"/>
<dbReference type="PANTHER" id="PTHR41983">
    <property type="entry name" value="SHORT-CHAIN FATTY ACID TRANSPORTER-RELATED"/>
    <property type="match status" value="1"/>
</dbReference>
<comment type="caution">
    <text evidence="2">The sequence shown here is derived from an EMBL/GenBank/DDBJ whole genome shotgun (WGS) entry which is preliminary data.</text>
</comment>
<evidence type="ECO:0000313" key="2">
    <source>
        <dbReference type="EMBL" id="MDQ0443743.1"/>
    </source>
</evidence>
<feature type="transmembrane region" description="Helical" evidence="1">
    <location>
        <begin position="428"/>
        <end position="450"/>
    </location>
</feature>
<dbReference type="EMBL" id="JAUSVV010000007">
    <property type="protein sequence ID" value="MDQ0443743.1"/>
    <property type="molecule type" value="Genomic_DNA"/>
</dbReference>
<feature type="transmembrane region" description="Helical" evidence="1">
    <location>
        <begin position="380"/>
        <end position="401"/>
    </location>
</feature>
<keyword evidence="1" id="KW-1133">Transmembrane helix</keyword>
<protein>
    <submittedName>
        <fullName evidence="2">Short-chain fatty acids transporter</fullName>
    </submittedName>
</protein>
<sequence>MLAPATAPPSHRRSFVAGSVYVFERLMPDPFVLAIGLTLVVALAAFLFAPNGAPTVIVSSWYTGVFGILGFAFQMILILVTGHALAHAPPVQLALKALVAPIESPGRAVVTTFLVAAVASWLNWGFGLVIGAVLAREVAKRVRLDFGWLVAAAYSGWVIWASGPSSSIALSQATHGNALNVVEKLTGMILPFSQTVFTAFNLVPTALVVIVLPFVFLRLRPREDEMQVFVPGDEAEAPARMRPDTPAGRLNHSRLLSLFLVALGAAYLAITWTAKGVSLDANTVILIFLIAGIALHGYPVAYVDAMKNAAKQTGSMMLQYPIYGGIMGIMDTTGLAAMISKGFVAIATQHTLPFWTYLASLFITFLVPSGGGHWAVQGPFAIPAAVSLGASIPATTMAVAMGEQVSNMMQPFWALPVVAMAGIGIQRVLGFTVVTFAVAGVIYGAALLVFA</sequence>
<evidence type="ECO:0000313" key="3">
    <source>
        <dbReference type="Proteomes" id="UP001236369"/>
    </source>
</evidence>
<dbReference type="InterPro" id="IPR006160">
    <property type="entry name" value="SCFA_transpt_AtoE"/>
</dbReference>
<feature type="transmembrane region" description="Helical" evidence="1">
    <location>
        <begin position="281"/>
        <end position="301"/>
    </location>
</feature>
<dbReference type="PANTHER" id="PTHR41983:SF2">
    <property type="entry name" value="SHORT-CHAIN FATTY ACID TRANSPORTER-RELATED"/>
    <property type="match status" value="1"/>
</dbReference>
<feature type="transmembrane region" description="Helical" evidence="1">
    <location>
        <begin position="108"/>
        <end position="134"/>
    </location>
</feature>